<organism evidence="1 2">
    <name type="scientific">Melastoma candidum</name>
    <dbReference type="NCBI Taxonomy" id="119954"/>
    <lineage>
        <taxon>Eukaryota</taxon>
        <taxon>Viridiplantae</taxon>
        <taxon>Streptophyta</taxon>
        <taxon>Embryophyta</taxon>
        <taxon>Tracheophyta</taxon>
        <taxon>Spermatophyta</taxon>
        <taxon>Magnoliopsida</taxon>
        <taxon>eudicotyledons</taxon>
        <taxon>Gunneridae</taxon>
        <taxon>Pentapetalae</taxon>
        <taxon>rosids</taxon>
        <taxon>malvids</taxon>
        <taxon>Myrtales</taxon>
        <taxon>Melastomataceae</taxon>
        <taxon>Melastomatoideae</taxon>
        <taxon>Melastomateae</taxon>
        <taxon>Melastoma</taxon>
    </lineage>
</organism>
<proteinExistence type="predicted"/>
<keyword evidence="2" id="KW-1185">Reference proteome</keyword>
<dbReference type="EMBL" id="CM042886">
    <property type="protein sequence ID" value="KAI4343140.1"/>
    <property type="molecule type" value="Genomic_DNA"/>
</dbReference>
<gene>
    <name evidence="1" type="ORF">MLD38_027676</name>
</gene>
<reference evidence="2" key="1">
    <citation type="journal article" date="2023" name="Front. Plant Sci.">
        <title>Chromosomal-level genome assembly of Melastoma candidum provides insights into trichome evolution.</title>
        <authorList>
            <person name="Zhong Y."/>
            <person name="Wu W."/>
            <person name="Sun C."/>
            <person name="Zou P."/>
            <person name="Liu Y."/>
            <person name="Dai S."/>
            <person name="Zhou R."/>
        </authorList>
    </citation>
    <scope>NUCLEOTIDE SEQUENCE [LARGE SCALE GENOMIC DNA]</scope>
</reference>
<evidence type="ECO:0000313" key="1">
    <source>
        <dbReference type="EMBL" id="KAI4343140.1"/>
    </source>
</evidence>
<protein>
    <submittedName>
        <fullName evidence="1">Uncharacterized protein</fullName>
    </submittedName>
</protein>
<sequence length="135" mass="14878">MPSGHHWDVQQSGGNLGCDAQVSIRRSWDPSYKMLWLLLFKHLLLSCIYLIWIHSSSNSDAILDNSGGLDPNGIGALYGLAQLVLYAAFFKSTKQQQVAAAELKETSLSEVVVDPTKNADSKQTKALNLMFVSEH</sequence>
<dbReference type="Proteomes" id="UP001057402">
    <property type="component" value="Chromosome 7"/>
</dbReference>
<comment type="caution">
    <text evidence="1">The sequence shown here is derived from an EMBL/GenBank/DDBJ whole genome shotgun (WGS) entry which is preliminary data.</text>
</comment>
<name>A0ACB9P3G2_9MYRT</name>
<accession>A0ACB9P3G2</accession>
<evidence type="ECO:0000313" key="2">
    <source>
        <dbReference type="Proteomes" id="UP001057402"/>
    </source>
</evidence>